<feature type="transmembrane region" description="Helical" evidence="6">
    <location>
        <begin position="6"/>
        <end position="23"/>
    </location>
</feature>
<evidence type="ECO:0000256" key="3">
    <source>
        <dbReference type="ARBA" id="ARBA00022692"/>
    </source>
</evidence>
<keyword evidence="3 6" id="KW-0812">Transmembrane</keyword>
<gene>
    <name evidence="7" type="ORF">CP963_02880</name>
    <name evidence="8" type="ORF">CRU90_01030</name>
</gene>
<evidence type="ECO:0000256" key="1">
    <source>
        <dbReference type="ARBA" id="ARBA00004651"/>
    </source>
</evidence>
<dbReference type="EMBL" id="NXII01000003">
    <property type="protein sequence ID" value="RXI42461.1"/>
    <property type="molecule type" value="Genomic_DNA"/>
</dbReference>
<keyword evidence="5 6" id="KW-0472">Membrane</keyword>
<evidence type="ECO:0000313" key="8">
    <source>
        <dbReference type="EMBL" id="RXJ85875.1"/>
    </source>
</evidence>
<comment type="subcellular location">
    <subcellularLocation>
        <location evidence="1">Cell membrane</location>
        <topology evidence="1">Multi-pass membrane protein</topology>
    </subcellularLocation>
</comment>
<dbReference type="RefSeq" id="WP_128985408.1">
    <property type="nucleotide sequence ID" value="NZ_CBCSEI010000001.1"/>
</dbReference>
<reference evidence="8 10" key="2">
    <citation type="submission" date="2017-10" db="EMBL/GenBank/DDBJ databases">
        <title>Genomics of the genus Arcobacter.</title>
        <authorList>
            <person name="Perez-Cataluna A."/>
            <person name="Figueras M.J."/>
        </authorList>
    </citation>
    <scope>NUCLEOTIDE SEQUENCE [LARGE SCALE GENOMIC DNA]</scope>
    <source>
        <strain evidence="8 10">F26</strain>
    </source>
</reference>
<sequence length="88" mass="9722">MSLSSILLFLLVLNLILTTIFILKTKTKSSKMLVTLLFSTTGVAILLLLYDINKNESILDIALIFVLLSSVSAIVFAKRLRYSGKSDV</sequence>
<dbReference type="EMBL" id="PDJZ01000001">
    <property type="protein sequence ID" value="RXJ85875.1"/>
    <property type="molecule type" value="Genomic_DNA"/>
</dbReference>
<keyword evidence="9" id="KW-1185">Reference proteome</keyword>
<keyword evidence="2" id="KW-1003">Cell membrane</keyword>
<feature type="transmembrane region" description="Helical" evidence="6">
    <location>
        <begin position="58"/>
        <end position="77"/>
    </location>
</feature>
<dbReference type="AlphaFoldDB" id="A0A4Q0V7W2"/>
<evidence type="ECO:0000256" key="4">
    <source>
        <dbReference type="ARBA" id="ARBA00022989"/>
    </source>
</evidence>
<evidence type="ECO:0000256" key="6">
    <source>
        <dbReference type="SAM" id="Phobius"/>
    </source>
</evidence>
<feature type="transmembrane region" description="Helical" evidence="6">
    <location>
        <begin position="32"/>
        <end position="52"/>
    </location>
</feature>
<keyword evidence="4 6" id="KW-1133">Transmembrane helix</keyword>
<dbReference type="GO" id="GO:0005886">
    <property type="term" value="C:plasma membrane"/>
    <property type="evidence" value="ECO:0007669"/>
    <property type="project" value="UniProtKB-SubCell"/>
</dbReference>
<evidence type="ECO:0000313" key="7">
    <source>
        <dbReference type="EMBL" id="RXI42461.1"/>
    </source>
</evidence>
<comment type="caution">
    <text evidence="8">The sequence shown here is derived from an EMBL/GenBank/DDBJ whole genome shotgun (WGS) entry which is preliminary data.</text>
</comment>
<accession>A0A4Q0V7W2</accession>
<dbReference type="Proteomes" id="UP000290870">
    <property type="component" value="Unassembled WGS sequence"/>
</dbReference>
<evidence type="ECO:0000313" key="10">
    <source>
        <dbReference type="Proteomes" id="UP000290870"/>
    </source>
</evidence>
<name>A0A4Q0V7W2_9BACT</name>
<dbReference type="Pfam" id="PF04066">
    <property type="entry name" value="MrpF_PhaF"/>
    <property type="match status" value="1"/>
</dbReference>
<dbReference type="Proteomes" id="UP000290378">
    <property type="component" value="Unassembled WGS sequence"/>
</dbReference>
<protein>
    <submittedName>
        <fullName evidence="8">Multiple resistance and pH regulation protein F</fullName>
    </submittedName>
</protein>
<dbReference type="InterPro" id="IPR007208">
    <property type="entry name" value="MrpF/PhaF-like"/>
</dbReference>
<dbReference type="GO" id="GO:0015075">
    <property type="term" value="F:monoatomic ion transmembrane transporter activity"/>
    <property type="evidence" value="ECO:0007669"/>
    <property type="project" value="InterPro"/>
</dbReference>
<evidence type="ECO:0000313" key="9">
    <source>
        <dbReference type="Proteomes" id="UP000290378"/>
    </source>
</evidence>
<proteinExistence type="predicted"/>
<organism evidence="8 10">
    <name type="scientific">Arcobacter cloacae</name>
    <dbReference type="NCBI Taxonomy" id="1054034"/>
    <lineage>
        <taxon>Bacteria</taxon>
        <taxon>Pseudomonadati</taxon>
        <taxon>Campylobacterota</taxon>
        <taxon>Epsilonproteobacteria</taxon>
        <taxon>Campylobacterales</taxon>
        <taxon>Arcobacteraceae</taxon>
        <taxon>Arcobacter</taxon>
    </lineage>
</organism>
<evidence type="ECO:0000256" key="5">
    <source>
        <dbReference type="ARBA" id="ARBA00023136"/>
    </source>
</evidence>
<evidence type="ECO:0000256" key="2">
    <source>
        <dbReference type="ARBA" id="ARBA00022475"/>
    </source>
</evidence>
<reference evidence="7 9" key="1">
    <citation type="submission" date="2017-09" db="EMBL/GenBank/DDBJ databases">
        <title>Genomics of the genus Arcobacter.</title>
        <authorList>
            <person name="Perez-Cataluna A."/>
            <person name="Figueras M.J."/>
            <person name="Salas-Masso N."/>
        </authorList>
    </citation>
    <scope>NUCLEOTIDE SEQUENCE [LARGE SCALE GENOMIC DNA]</scope>
    <source>
        <strain evidence="7 9">CECT 7834</strain>
    </source>
</reference>